<dbReference type="AlphaFoldDB" id="A0A1I7JZN2"/>
<organism evidence="1 2">
    <name type="scientific">Halomonas korlensis</name>
    <dbReference type="NCBI Taxonomy" id="463301"/>
    <lineage>
        <taxon>Bacteria</taxon>
        <taxon>Pseudomonadati</taxon>
        <taxon>Pseudomonadota</taxon>
        <taxon>Gammaproteobacteria</taxon>
        <taxon>Oceanospirillales</taxon>
        <taxon>Halomonadaceae</taxon>
        <taxon>Halomonas</taxon>
    </lineage>
</organism>
<accession>A0A1I7JZN2</accession>
<keyword evidence="2" id="KW-1185">Reference proteome</keyword>
<dbReference type="Proteomes" id="UP000198693">
    <property type="component" value="Unassembled WGS sequence"/>
</dbReference>
<dbReference type="EMBL" id="FPBP01000013">
    <property type="protein sequence ID" value="SFU90590.1"/>
    <property type="molecule type" value="Genomic_DNA"/>
</dbReference>
<proteinExistence type="predicted"/>
<reference evidence="2" key="1">
    <citation type="submission" date="2016-10" db="EMBL/GenBank/DDBJ databases">
        <authorList>
            <person name="Varghese N."/>
            <person name="Submissions S."/>
        </authorList>
    </citation>
    <scope>NUCLEOTIDE SEQUENCE [LARGE SCALE GENOMIC DNA]</scope>
    <source>
        <strain evidence="2">CGMCC 1.6981</strain>
    </source>
</reference>
<evidence type="ECO:0000313" key="1">
    <source>
        <dbReference type="EMBL" id="SFU90590.1"/>
    </source>
</evidence>
<gene>
    <name evidence="1" type="ORF">SAMN04487955_113107</name>
</gene>
<sequence length="84" mass="9696">MGNPHFPRMSAGMAMDPLRASSIAKQWSNDYYAYDKPWLEASDCLEANGVIGTTDTKPHQPERRVQRGETEWKRLNANPWISMW</sequence>
<dbReference type="STRING" id="463301.SAMN04487955_113107"/>
<protein>
    <submittedName>
        <fullName evidence="1">Uncharacterized protein</fullName>
    </submittedName>
</protein>
<evidence type="ECO:0000313" key="2">
    <source>
        <dbReference type="Proteomes" id="UP000198693"/>
    </source>
</evidence>
<name>A0A1I7JZN2_9GAMM</name>